<organism evidence="1 2">
    <name type="scientific">Sphaerodactylus townsendi</name>
    <dbReference type="NCBI Taxonomy" id="933632"/>
    <lineage>
        <taxon>Eukaryota</taxon>
        <taxon>Metazoa</taxon>
        <taxon>Chordata</taxon>
        <taxon>Craniata</taxon>
        <taxon>Vertebrata</taxon>
        <taxon>Euteleostomi</taxon>
        <taxon>Lepidosauria</taxon>
        <taxon>Squamata</taxon>
        <taxon>Bifurcata</taxon>
        <taxon>Gekkota</taxon>
        <taxon>Sphaerodactylidae</taxon>
        <taxon>Sphaerodactylus</taxon>
    </lineage>
</organism>
<name>A0ACB8FJD4_9SAUR</name>
<dbReference type="EMBL" id="CM037617">
    <property type="protein sequence ID" value="KAH8005169.1"/>
    <property type="molecule type" value="Genomic_DNA"/>
</dbReference>
<evidence type="ECO:0000313" key="2">
    <source>
        <dbReference type="Proteomes" id="UP000827872"/>
    </source>
</evidence>
<proteinExistence type="predicted"/>
<sequence>METLSAVRAKVGARSPGSYEVAGPGEPKPASSSSPAGRGSPATAAPESHAYRLEDLETLATVALCGTWHFLPVCSSGELLWCFIGDSTRSFFHMSIEKLAGATLGLEICQTQHDEV</sequence>
<comment type="caution">
    <text evidence="1">The sequence shown here is derived from an EMBL/GenBank/DDBJ whole genome shotgun (WGS) entry which is preliminary data.</text>
</comment>
<reference evidence="1" key="1">
    <citation type="submission" date="2021-08" db="EMBL/GenBank/DDBJ databases">
        <title>The first chromosome-level gecko genome reveals the dynamic sex chromosomes of Neotropical dwarf geckos (Sphaerodactylidae: Sphaerodactylus).</title>
        <authorList>
            <person name="Pinto B.J."/>
            <person name="Keating S.E."/>
            <person name="Gamble T."/>
        </authorList>
    </citation>
    <scope>NUCLEOTIDE SEQUENCE</scope>
    <source>
        <strain evidence="1">TG3544</strain>
    </source>
</reference>
<gene>
    <name evidence="1" type="ORF">K3G42_024691</name>
</gene>
<evidence type="ECO:0000313" key="1">
    <source>
        <dbReference type="EMBL" id="KAH8005169.1"/>
    </source>
</evidence>
<accession>A0ACB8FJD4</accession>
<dbReference type="Proteomes" id="UP000827872">
    <property type="component" value="Linkage Group LG04"/>
</dbReference>
<protein>
    <submittedName>
        <fullName evidence="1">Uncharacterized protein</fullName>
    </submittedName>
</protein>
<keyword evidence="2" id="KW-1185">Reference proteome</keyword>